<protein>
    <submittedName>
        <fullName evidence="2">Uncharacterized protein</fullName>
    </submittedName>
</protein>
<comment type="caution">
    <text evidence="2">The sequence shown here is derived from an EMBL/GenBank/DDBJ whole genome shotgun (WGS) entry which is preliminary data.</text>
</comment>
<evidence type="ECO:0000313" key="2">
    <source>
        <dbReference type="EMBL" id="PFH57704.1"/>
    </source>
</evidence>
<accession>A0A2A9P908</accession>
<reference evidence="2 3" key="1">
    <citation type="journal article" date="2015" name="BMC Genomics">
        <title>Gene expression during zombie ant biting behavior reflects the complexity underlying fungal parasitic behavioral manipulation.</title>
        <authorList>
            <person name="de Bekker C."/>
            <person name="Ohm R.A."/>
            <person name="Loreto R.G."/>
            <person name="Sebastian A."/>
            <person name="Albert I."/>
            <person name="Merrow M."/>
            <person name="Brachmann A."/>
            <person name="Hughes D.P."/>
        </authorList>
    </citation>
    <scope>NUCLEOTIDE SEQUENCE [LARGE SCALE GENOMIC DNA]</scope>
    <source>
        <strain evidence="2 3">SC16a</strain>
    </source>
</reference>
<evidence type="ECO:0000313" key="3">
    <source>
        <dbReference type="Proteomes" id="UP000037136"/>
    </source>
</evidence>
<organism evidence="2 3">
    <name type="scientific">Ophiocordyceps unilateralis</name>
    <name type="common">Zombie-ant fungus</name>
    <name type="synonym">Torrubia unilateralis</name>
    <dbReference type="NCBI Taxonomy" id="268505"/>
    <lineage>
        <taxon>Eukaryota</taxon>
        <taxon>Fungi</taxon>
        <taxon>Dikarya</taxon>
        <taxon>Ascomycota</taxon>
        <taxon>Pezizomycotina</taxon>
        <taxon>Sordariomycetes</taxon>
        <taxon>Hypocreomycetidae</taxon>
        <taxon>Hypocreales</taxon>
        <taxon>Ophiocordycipitaceae</taxon>
        <taxon>Ophiocordyceps</taxon>
    </lineage>
</organism>
<sequence length="86" mass="9242">MVFSPFQVNEAHASLPVSENPLSLSPPCQDQTSQWYSGPEGDKNKVTRKAAFGLGASASSAEALKDDRLEDDEPPGLIHVFLICTP</sequence>
<keyword evidence="3" id="KW-1185">Reference proteome</keyword>
<feature type="compositionally biased region" description="Polar residues" evidence="1">
    <location>
        <begin position="20"/>
        <end position="36"/>
    </location>
</feature>
<dbReference type="EMBL" id="LAZP02000374">
    <property type="protein sequence ID" value="PFH57704.1"/>
    <property type="molecule type" value="Genomic_DNA"/>
</dbReference>
<name>A0A2A9P908_OPHUN</name>
<reference evidence="2 3" key="2">
    <citation type="journal article" date="2017" name="Sci. Rep.">
        <title>Ant-infecting Ophiocordyceps genomes reveal a high diversity of potential behavioral manipulation genes and a possible major role for enterotoxins.</title>
        <authorList>
            <person name="de Bekker C."/>
            <person name="Ohm R.A."/>
            <person name="Evans H.C."/>
            <person name="Brachmann A."/>
            <person name="Hughes D.P."/>
        </authorList>
    </citation>
    <scope>NUCLEOTIDE SEQUENCE [LARGE SCALE GENOMIC DNA]</scope>
    <source>
        <strain evidence="2 3">SC16a</strain>
    </source>
</reference>
<dbReference type="AlphaFoldDB" id="A0A2A9P908"/>
<gene>
    <name evidence="2" type="ORF">XA68_14667</name>
</gene>
<evidence type="ECO:0000256" key="1">
    <source>
        <dbReference type="SAM" id="MobiDB-lite"/>
    </source>
</evidence>
<dbReference type="Proteomes" id="UP000037136">
    <property type="component" value="Unassembled WGS sequence"/>
</dbReference>
<proteinExistence type="predicted"/>
<feature type="region of interest" description="Disordered" evidence="1">
    <location>
        <begin position="17"/>
        <end position="42"/>
    </location>
</feature>